<proteinExistence type="inferred from homology"/>
<dbReference type="PANTHER" id="PTHR42760:SF40">
    <property type="entry name" value="3-OXOACYL-[ACYL-CARRIER-PROTEIN] REDUCTASE, CHLOROPLASTIC"/>
    <property type="match status" value="1"/>
</dbReference>
<dbReference type="SUPFAM" id="SSF51735">
    <property type="entry name" value="NAD(P)-binding Rossmann-fold domains"/>
    <property type="match status" value="1"/>
</dbReference>
<dbReference type="PANTHER" id="PTHR42760">
    <property type="entry name" value="SHORT-CHAIN DEHYDROGENASES/REDUCTASES FAMILY MEMBER"/>
    <property type="match status" value="1"/>
</dbReference>
<dbReference type="PRINTS" id="PR00080">
    <property type="entry name" value="SDRFAMILY"/>
</dbReference>
<evidence type="ECO:0008006" key="3">
    <source>
        <dbReference type="Google" id="ProtNLM"/>
    </source>
</evidence>
<dbReference type="GO" id="GO:0016616">
    <property type="term" value="F:oxidoreductase activity, acting on the CH-OH group of donors, NAD or NADP as acceptor"/>
    <property type="evidence" value="ECO:0007669"/>
    <property type="project" value="TreeGrafter"/>
</dbReference>
<name>X0TNK8_9ZZZZ</name>
<dbReference type="Gene3D" id="3.40.50.720">
    <property type="entry name" value="NAD(P)-binding Rossmann-like Domain"/>
    <property type="match status" value="1"/>
</dbReference>
<dbReference type="AlphaFoldDB" id="X0TNK8"/>
<protein>
    <recommendedName>
        <fullName evidence="3">Beta-ketoacyl-ACP reductase</fullName>
    </recommendedName>
</protein>
<evidence type="ECO:0000313" key="2">
    <source>
        <dbReference type="EMBL" id="GAF94814.1"/>
    </source>
</evidence>
<accession>X0TNK8</accession>
<dbReference type="InterPro" id="IPR002347">
    <property type="entry name" value="SDR_fam"/>
</dbReference>
<dbReference type="EMBL" id="BARS01010549">
    <property type="protein sequence ID" value="GAF94814.1"/>
    <property type="molecule type" value="Genomic_DNA"/>
</dbReference>
<dbReference type="InterPro" id="IPR020904">
    <property type="entry name" value="Sc_DH/Rdtase_CS"/>
</dbReference>
<dbReference type="PRINTS" id="PR00081">
    <property type="entry name" value="GDHRDH"/>
</dbReference>
<reference evidence="2" key="1">
    <citation type="journal article" date="2014" name="Front. Microbiol.">
        <title>High frequency of phylogenetically diverse reductive dehalogenase-homologous genes in deep subseafloor sedimentary metagenomes.</title>
        <authorList>
            <person name="Kawai M."/>
            <person name="Futagami T."/>
            <person name="Toyoda A."/>
            <person name="Takaki Y."/>
            <person name="Nishi S."/>
            <person name="Hori S."/>
            <person name="Arai W."/>
            <person name="Tsubouchi T."/>
            <person name="Morono Y."/>
            <person name="Uchiyama I."/>
            <person name="Ito T."/>
            <person name="Fujiyama A."/>
            <person name="Inagaki F."/>
            <person name="Takami H."/>
        </authorList>
    </citation>
    <scope>NUCLEOTIDE SEQUENCE</scope>
    <source>
        <strain evidence="2">Expedition CK06-06</strain>
    </source>
</reference>
<sequence length="128" mass="13781">NYNKLAATYFKEQRSGKIVNITSINGLRGKFGQCNYSASKGGIIALTKSLAKEVGKFNVNVNAVAPGMVMTKMAQNIPAEFLQKAIDETVLGRIAATDDIANVVVFLCSEKARHITGEIIKVDGGQYI</sequence>
<feature type="non-terminal residue" evidence="2">
    <location>
        <position position="1"/>
    </location>
</feature>
<organism evidence="2">
    <name type="scientific">marine sediment metagenome</name>
    <dbReference type="NCBI Taxonomy" id="412755"/>
    <lineage>
        <taxon>unclassified sequences</taxon>
        <taxon>metagenomes</taxon>
        <taxon>ecological metagenomes</taxon>
    </lineage>
</organism>
<dbReference type="PROSITE" id="PS00061">
    <property type="entry name" value="ADH_SHORT"/>
    <property type="match status" value="1"/>
</dbReference>
<gene>
    <name evidence="2" type="ORF">S01H1_19514</name>
</gene>
<comment type="caution">
    <text evidence="2">The sequence shown here is derived from an EMBL/GenBank/DDBJ whole genome shotgun (WGS) entry which is preliminary data.</text>
</comment>
<dbReference type="GO" id="GO:0030497">
    <property type="term" value="P:fatty acid elongation"/>
    <property type="evidence" value="ECO:0007669"/>
    <property type="project" value="TreeGrafter"/>
</dbReference>
<dbReference type="InterPro" id="IPR036291">
    <property type="entry name" value="NAD(P)-bd_dom_sf"/>
</dbReference>
<evidence type="ECO:0000256" key="1">
    <source>
        <dbReference type="ARBA" id="ARBA00006484"/>
    </source>
</evidence>
<comment type="similarity">
    <text evidence="1">Belongs to the short-chain dehydrogenases/reductases (SDR) family.</text>
</comment>
<dbReference type="Pfam" id="PF13561">
    <property type="entry name" value="adh_short_C2"/>
    <property type="match status" value="1"/>
</dbReference>